<gene>
    <name evidence="1" type="ORF">UFOVP599_37</name>
</gene>
<reference evidence="1" key="1">
    <citation type="submission" date="2020-04" db="EMBL/GenBank/DDBJ databases">
        <authorList>
            <person name="Chiriac C."/>
            <person name="Salcher M."/>
            <person name="Ghai R."/>
            <person name="Kavagutti S V."/>
        </authorList>
    </citation>
    <scope>NUCLEOTIDE SEQUENCE</scope>
</reference>
<organism evidence="1">
    <name type="scientific">uncultured Caudovirales phage</name>
    <dbReference type="NCBI Taxonomy" id="2100421"/>
    <lineage>
        <taxon>Viruses</taxon>
        <taxon>Duplodnaviria</taxon>
        <taxon>Heunggongvirae</taxon>
        <taxon>Uroviricota</taxon>
        <taxon>Caudoviricetes</taxon>
        <taxon>Peduoviridae</taxon>
        <taxon>Maltschvirus</taxon>
        <taxon>Maltschvirus maltsch</taxon>
    </lineage>
</organism>
<name>A0A6J5MX07_9CAUD</name>
<evidence type="ECO:0000313" key="1">
    <source>
        <dbReference type="EMBL" id="CAB4151835.1"/>
    </source>
</evidence>
<dbReference type="EMBL" id="LR796556">
    <property type="protein sequence ID" value="CAB4151835.1"/>
    <property type="molecule type" value="Genomic_DNA"/>
</dbReference>
<protein>
    <submittedName>
        <fullName evidence="1">Uncharacterized protein</fullName>
    </submittedName>
</protein>
<accession>A0A6J5MX07</accession>
<proteinExistence type="predicted"/>
<sequence length="65" mass="7747">MQFEEIPFAGNMAVPEDICEEKFFETFPDVFNHNEVALKVWRMAWSKSRIYTLEQVQELLHKGKI</sequence>